<gene>
    <name evidence="2" type="ORF">FC44_GL001255</name>
</gene>
<evidence type="ECO:0000313" key="2">
    <source>
        <dbReference type="EMBL" id="KRM34543.1"/>
    </source>
</evidence>
<dbReference type="GeneID" id="75117351"/>
<comment type="caution">
    <text evidence="2">The sequence shown here is derived from an EMBL/GenBank/DDBJ whole genome shotgun (WGS) entry which is preliminary data.</text>
</comment>
<proteinExistence type="predicted"/>
<dbReference type="PANTHER" id="PTHR37038">
    <property type="entry name" value="TRANSCRIPTIONAL REGULATOR-RELATED"/>
    <property type="match status" value="1"/>
</dbReference>
<dbReference type="InterPro" id="IPR011990">
    <property type="entry name" value="TPR-like_helical_dom_sf"/>
</dbReference>
<evidence type="ECO:0000259" key="1">
    <source>
        <dbReference type="PROSITE" id="PS50943"/>
    </source>
</evidence>
<dbReference type="InterPro" id="IPR001387">
    <property type="entry name" value="Cro/C1-type_HTH"/>
</dbReference>
<dbReference type="Pfam" id="PF21259">
    <property type="entry name" value="Rgg_C"/>
    <property type="match status" value="1"/>
</dbReference>
<dbReference type="InterPro" id="IPR053163">
    <property type="entry name" value="HTH-type_regulator_Rgg"/>
</dbReference>
<evidence type="ECO:0000313" key="3">
    <source>
        <dbReference type="Proteomes" id="UP000051735"/>
    </source>
</evidence>
<dbReference type="InterPro" id="IPR010057">
    <property type="entry name" value="Transcription_activator_Rgg_C"/>
</dbReference>
<reference evidence="2 3" key="1">
    <citation type="journal article" date="2015" name="Genome Announc.">
        <title>Expanding the biotechnology potential of lactobacilli through comparative genomics of 213 strains and associated genera.</title>
        <authorList>
            <person name="Sun Z."/>
            <person name="Harris H.M."/>
            <person name="McCann A."/>
            <person name="Guo C."/>
            <person name="Argimon S."/>
            <person name="Zhang W."/>
            <person name="Yang X."/>
            <person name="Jeffery I.B."/>
            <person name="Cooney J.C."/>
            <person name="Kagawa T.F."/>
            <person name="Liu W."/>
            <person name="Song Y."/>
            <person name="Salvetti E."/>
            <person name="Wrobel A."/>
            <person name="Rasinkangas P."/>
            <person name="Parkhill J."/>
            <person name="Rea M.C."/>
            <person name="O'Sullivan O."/>
            <person name="Ritari J."/>
            <person name="Douillard F.P."/>
            <person name="Paul Ross R."/>
            <person name="Yang R."/>
            <person name="Briner A.E."/>
            <person name="Felis G.E."/>
            <person name="de Vos W.M."/>
            <person name="Barrangou R."/>
            <person name="Klaenhammer T.R."/>
            <person name="Caufield P.W."/>
            <person name="Cui Y."/>
            <person name="Zhang H."/>
            <person name="O'Toole P.W."/>
        </authorList>
    </citation>
    <scope>NUCLEOTIDE SEQUENCE [LARGE SCALE GENOMIC DNA]</scope>
    <source>
        <strain evidence="2 3">DSM 6629</strain>
    </source>
</reference>
<dbReference type="EMBL" id="AZGN01000003">
    <property type="protein sequence ID" value="KRM34543.1"/>
    <property type="molecule type" value="Genomic_DNA"/>
</dbReference>
<dbReference type="SUPFAM" id="SSF47413">
    <property type="entry name" value="lambda repressor-like DNA-binding domains"/>
    <property type="match status" value="1"/>
</dbReference>
<dbReference type="PROSITE" id="PS50943">
    <property type="entry name" value="HTH_CROC1"/>
    <property type="match status" value="1"/>
</dbReference>
<accession>A0ABR5PT79</accession>
<organism evidence="2 3">
    <name type="scientific">Lactobacillus intestinalis DSM 6629</name>
    <dbReference type="NCBI Taxonomy" id="1423761"/>
    <lineage>
        <taxon>Bacteria</taxon>
        <taxon>Bacillati</taxon>
        <taxon>Bacillota</taxon>
        <taxon>Bacilli</taxon>
        <taxon>Lactobacillales</taxon>
        <taxon>Lactobacillaceae</taxon>
        <taxon>Lactobacillus</taxon>
    </lineage>
</organism>
<name>A0ABR5PT79_9LACO</name>
<dbReference type="Proteomes" id="UP000051735">
    <property type="component" value="Unassembled WGS sequence"/>
</dbReference>
<dbReference type="CDD" id="cd00093">
    <property type="entry name" value="HTH_XRE"/>
    <property type="match status" value="1"/>
</dbReference>
<protein>
    <recommendedName>
        <fullName evidence="1">HTH cro/C1-type domain-containing protein</fullName>
    </recommendedName>
</protein>
<sequence length="285" mass="33329">MTSIGEKFRKLRKEQNITLTQASKGICDPSNLSRWENDKITLEFNKVLALLNRIHVTPTEFINYAKLKQENEIPQEYIEAINKEDNTQIKTLALKQLKIYHNKRKIYDLYLAIILCNQYLLITGENLLPFQDQMHLYTYLSKITIWTSWDLSFFGNCVFMIKPDKVHAIAMNVLHNHSLADQDVNNLMVMLGILGDATISLIFRKDVIHAQKLLNEIKAIEMPHYLEFFTLVFTFLEKVIQYTKTHDKQIVLTFIETIQNLGMIKSTNIFIDIFKHVQVLTDYLA</sequence>
<dbReference type="RefSeq" id="WP_057809018.1">
    <property type="nucleotide sequence ID" value="NZ_AZGN01000003.1"/>
</dbReference>
<dbReference type="Pfam" id="PF01381">
    <property type="entry name" value="HTH_3"/>
    <property type="match status" value="1"/>
</dbReference>
<dbReference type="SMART" id="SM00530">
    <property type="entry name" value="HTH_XRE"/>
    <property type="match status" value="1"/>
</dbReference>
<dbReference type="Gene3D" id="1.25.40.10">
    <property type="entry name" value="Tetratricopeptide repeat domain"/>
    <property type="match status" value="1"/>
</dbReference>
<keyword evidence="3" id="KW-1185">Reference proteome</keyword>
<dbReference type="NCBIfam" id="TIGR01716">
    <property type="entry name" value="RGG_Cterm"/>
    <property type="match status" value="1"/>
</dbReference>
<feature type="domain" description="HTH cro/C1-type" evidence="1">
    <location>
        <begin position="8"/>
        <end position="61"/>
    </location>
</feature>
<dbReference type="InterPro" id="IPR010982">
    <property type="entry name" value="Lambda_DNA-bd_dom_sf"/>
</dbReference>